<accession>B9XHG7</accession>
<dbReference type="AlphaFoldDB" id="B9XHG7"/>
<dbReference type="SMART" id="SM00342">
    <property type="entry name" value="HTH_ARAC"/>
    <property type="match status" value="1"/>
</dbReference>
<dbReference type="InterPro" id="IPR020449">
    <property type="entry name" value="Tscrpt_reg_AraC-type_HTH"/>
</dbReference>
<dbReference type="SUPFAM" id="SSF46689">
    <property type="entry name" value="Homeodomain-like"/>
    <property type="match status" value="1"/>
</dbReference>
<dbReference type="InterPro" id="IPR018062">
    <property type="entry name" value="HTH_AraC-typ_CS"/>
</dbReference>
<dbReference type="GO" id="GO:0003700">
    <property type="term" value="F:DNA-binding transcription factor activity"/>
    <property type="evidence" value="ECO:0007669"/>
    <property type="project" value="InterPro"/>
</dbReference>
<name>B9XHG7_PEDPL</name>
<dbReference type="PANTHER" id="PTHR43280:SF2">
    <property type="entry name" value="HTH-TYPE TRANSCRIPTIONAL REGULATOR EXSA"/>
    <property type="match status" value="1"/>
</dbReference>
<gene>
    <name evidence="5" type="ORF">Cflav_PD3660</name>
</gene>
<dbReference type="PROSITE" id="PS00041">
    <property type="entry name" value="HTH_ARAC_FAMILY_1"/>
    <property type="match status" value="1"/>
</dbReference>
<feature type="domain" description="HTH araC/xylS-type" evidence="4">
    <location>
        <begin position="7"/>
        <end position="104"/>
    </location>
</feature>
<keyword evidence="3" id="KW-0804">Transcription</keyword>
<dbReference type="GO" id="GO:0043565">
    <property type="term" value="F:sequence-specific DNA binding"/>
    <property type="evidence" value="ECO:0007669"/>
    <property type="project" value="InterPro"/>
</dbReference>
<dbReference type="PROSITE" id="PS01124">
    <property type="entry name" value="HTH_ARAC_FAMILY_2"/>
    <property type="match status" value="1"/>
</dbReference>
<reference evidence="5 6" key="1">
    <citation type="journal article" date="2011" name="J. Bacteriol.">
        <title>Genome sequence of 'Pedosphaera parvula' Ellin514, an aerobic Verrucomicrobial isolate from pasture soil.</title>
        <authorList>
            <person name="Kant R."/>
            <person name="van Passel M.W."/>
            <person name="Sangwan P."/>
            <person name="Palva A."/>
            <person name="Lucas S."/>
            <person name="Copeland A."/>
            <person name="Lapidus A."/>
            <person name="Glavina Del Rio T."/>
            <person name="Dalin E."/>
            <person name="Tice H."/>
            <person name="Bruce D."/>
            <person name="Goodwin L."/>
            <person name="Pitluck S."/>
            <person name="Chertkov O."/>
            <person name="Larimer F.W."/>
            <person name="Land M.L."/>
            <person name="Hauser L."/>
            <person name="Brettin T.S."/>
            <person name="Detter J.C."/>
            <person name="Han S."/>
            <person name="de Vos W.M."/>
            <person name="Janssen P.H."/>
            <person name="Smidt H."/>
        </authorList>
    </citation>
    <scope>NUCLEOTIDE SEQUENCE [LARGE SCALE GENOMIC DNA]</scope>
    <source>
        <strain evidence="5 6">Ellin514</strain>
    </source>
</reference>
<keyword evidence="2" id="KW-0238">DNA-binding</keyword>
<dbReference type="STRING" id="320771.Cflav_PD3660"/>
<dbReference type="InterPro" id="IPR009057">
    <property type="entry name" value="Homeodomain-like_sf"/>
</dbReference>
<evidence type="ECO:0000256" key="3">
    <source>
        <dbReference type="ARBA" id="ARBA00023163"/>
    </source>
</evidence>
<dbReference type="PRINTS" id="PR00032">
    <property type="entry name" value="HTHARAC"/>
</dbReference>
<sequence length="121" mass="14485">MATTDLFNLLFWLEIARETTYNAARIARKLKISPRQLQRYTQKLFRCSPQHWLHERRLIDAMHQLEENHCVKSVAFQLGFKQACHFSREFKRRHGITPTEYLQIINCRASRNTQNHNTDLS</sequence>
<protein>
    <submittedName>
        <fullName evidence="5">Transcriptional regulator, AraC family</fullName>
    </submittedName>
</protein>
<evidence type="ECO:0000259" key="4">
    <source>
        <dbReference type="PROSITE" id="PS01124"/>
    </source>
</evidence>
<dbReference type="Gene3D" id="1.10.10.60">
    <property type="entry name" value="Homeodomain-like"/>
    <property type="match status" value="1"/>
</dbReference>
<comment type="caution">
    <text evidence="5">The sequence shown here is derived from an EMBL/GenBank/DDBJ whole genome shotgun (WGS) entry which is preliminary data.</text>
</comment>
<evidence type="ECO:0000313" key="6">
    <source>
        <dbReference type="Proteomes" id="UP000003688"/>
    </source>
</evidence>
<dbReference type="Proteomes" id="UP000003688">
    <property type="component" value="Unassembled WGS sequence"/>
</dbReference>
<dbReference type="PANTHER" id="PTHR43280">
    <property type="entry name" value="ARAC-FAMILY TRANSCRIPTIONAL REGULATOR"/>
    <property type="match status" value="1"/>
</dbReference>
<evidence type="ECO:0000313" key="5">
    <source>
        <dbReference type="EMBL" id="EEF60802.1"/>
    </source>
</evidence>
<organism evidence="5 6">
    <name type="scientific">Pedosphaera parvula (strain Ellin514)</name>
    <dbReference type="NCBI Taxonomy" id="320771"/>
    <lineage>
        <taxon>Bacteria</taxon>
        <taxon>Pseudomonadati</taxon>
        <taxon>Verrucomicrobiota</taxon>
        <taxon>Pedosphaerae</taxon>
        <taxon>Pedosphaerales</taxon>
        <taxon>Pedosphaeraceae</taxon>
        <taxon>Pedosphaera</taxon>
    </lineage>
</organism>
<proteinExistence type="predicted"/>
<keyword evidence="6" id="KW-1185">Reference proteome</keyword>
<keyword evidence="1" id="KW-0805">Transcription regulation</keyword>
<dbReference type="RefSeq" id="WP_007415261.1">
    <property type="nucleotide sequence ID" value="NZ_ABOX02000014.1"/>
</dbReference>
<dbReference type="EMBL" id="ABOX02000014">
    <property type="protein sequence ID" value="EEF60802.1"/>
    <property type="molecule type" value="Genomic_DNA"/>
</dbReference>
<dbReference type="Pfam" id="PF12833">
    <property type="entry name" value="HTH_18"/>
    <property type="match status" value="1"/>
</dbReference>
<dbReference type="OrthoDB" id="184994at2"/>
<dbReference type="InterPro" id="IPR018060">
    <property type="entry name" value="HTH_AraC"/>
</dbReference>
<evidence type="ECO:0000256" key="1">
    <source>
        <dbReference type="ARBA" id="ARBA00023015"/>
    </source>
</evidence>
<evidence type="ECO:0000256" key="2">
    <source>
        <dbReference type="ARBA" id="ARBA00023125"/>
    </source>
</evidence>